<keyword evidence="2" id="KW-0472">Membrane</keyword>
<name>A0A562TZM3_9SPHI</name>
<feature type="region of interest" description="Disordered" evidence="1">
    <location>
        <begin position="78"/>
        <end position="176"/>
    </location>
</feature>
<evidence type="ECO:0000313" key="4">
    <source>
        <dbReference type="Proteomes" id="UP000317010"/>
    </source>
</evidence>
<reference evidence="3 4" key="1">
    <citation type="submission" date="2019-07" db="EMBL/GenBank/DDBJ databases">
        <title>Genomic Encyclopedia of Archaeal and Bacterial Type Strains, Phase II (KMG-II): from individual species to whole genera.</title>
        <authorList>
            <person name="Goeker M."/>
        </authorList>
    </citation>
    <scope>NUCLEOTIDE SEQUENCE [LARGE SCALE GENOMIC DNA]</scope>
    <source>
        <strain evidence="3 4">ATCC BAA-1854</strain>
    </source>
</reference>
<dbReference type="AlphaFoldDB" id="A0A562TZM3"/>
<sequence length="430" mass="47029">MSNEKDKNLDDLFRKKLQDPVNEAGFREEDWDSLEEMLDEKKKRRGIIFWLPVLGSVAALLLLFLGWWMFRPQINRSNTGNSVAVTSRHTKTNTGINGGTERQPEGVKQSNPLPESHADNSQSGKSISGSKSFFTLSAKGTRRNSGNGSSTVSGTPETAGEGIAANNNKGIAGSNKKSITTNNKRIMVAAGPTYDFNSGSISNQNVAAVKLPLKNAIIAVTAEPKVKVKSTFHPQYALTVLAAPDANGVGSSFQQSKLGTNFGLAFSVDVSKKFTISTGAVYSVKPYSAEYGQYHINYQPAVTPTQVIADCRMLDIPLNVGYQIYNKHQNRISLGTGLSSYIMLHESYTFNYADSYTSPTHFTVPNSNKYFFGVANFNATYEHRLNSKASIMLQPYLKLPLTNIGYSQVRLQTTGVAVGLHWNLNSLSKP</sequence>
<feature type="compositionally biased region" description="Low complexity" evidence="1">
    <location>
        <begin position="121"/>
        <end position="132"/>
    </location>
</feature>
<comment type="caution">
    <text evidence="3">The sequence shown here is derived from an EMBL/GenBank/DDBJ whole genome shotgun (WGS) entry which is preliminary data.</text>
</comment>
<keyword evidence="2" id="KW-0812">Transmembrane</keyword>
<feature type="compositionally biased region" description="Polar residues" evidence="1">
    <location>
        <begin position="78"/>
        <end position="95"/>
    </location>
</feature>
<feature type="compositionally biased region" description="Polar residues" evidence="1">
    <location>
        <begin position="165"/>
        <end position="176"/>
    </location>
</feature>
<dbReference type="EMBL" id="VLLI01000008">
    <property type="protein sequence ID" value="TWI98708.1"/>
    <property type="molecule type" value="Genomic_DNA"/>
</dbReference>
<dbReference type="RefSeq" id="WP_144913589.1">
    <property type="nucleotide sequence ID" value="NZ_VLLI01000008.1"/>
</dbReference>
<dbReference type="Proteomes" id="UP000317010">
    <property type="component" value="Unassembled WGS sequence"/>
</dbReference>
<dbReference type="OrthoDB" id="1523584at2"/>
<protein>
    <recommendedName>
        <fullName evidence="5">Outer membrane protein with beta-barrel domain</fullName>
    </recommendedName>
</protein>
<evidence type="ECO:0008006" key="5">
    <source>
        <dbReference type="Google" id="ProtNLM"/>
    </source>
</evidence>
<evidence type="ECO:0000256" key="1">
    <source>
        <dbReference type="SAM" id="MobiDB-lite"/>
    </source>
</evidence>
<gene>
    <name evidence="3" type="ORF">JN11_02896</name>
</gene>
<evidence type="ECO:0000256" key="2">
    <source>
        <dbReference type="SAM" id="Phobius"/>
    </source>
</evidence>
<feature type="transmembrane region" description="Helical" evidence="2">
    <location>
        <begin position="47"/>
        <end position="70"/>
    </location>
</feature>
<keyword evidence="2" id="KW-1133">Transmembrane helix</keyword>
<accession>A0A562TZM3</accession>
<proteinExistence type="predicted"/>
<organism evidence="3 4">
    <name type="scientific">Mucilaginibacter frigoritolerans</name>
    <dbReference type="NCBI Taxonomy" id="652788"/>
    <lineage>
        <taxon>Bacteria</taxon>
        <taxon>Pseudomonadati</taxon>
        <taxon>Bacteroidota</taxon>
        <taxon>Sphingobacteriia</taxon>
        <taxon>Sphingobacteriales</taxon>
        <taxon>Sphingobacteriaceae</taxon>
        <taxon>Mucilaginibacter</taxon>
    </lineage>
</organism>
<evidence type="ECO:0000313" key="3">
    <source>
        <dbReference type="EMBL" id="TWI98708.1"/>
    </source>
</evidence>
<feature type="compositionally biased region" description="Low complexity" evidence="1">
    <location>
        <begin position="144"/>
        <end position="155"/>
    </location>
</feature>
<keyword evidence="4" id="KW-1185">Reference proteome</keyword>